<comment type="caution">
    <text evidence="2">The sequence shown here is derived from an EMBL/GenBank/DDBJ whole genome shotgun (WGS) entry which is preliminary data.</text>
</comment>
<evidence type="ECO:0000313" key="3">
    <source>
        <dbReference type="Proteomes" id="UP000324767"/>
    </source>
</evidence>
<feature type="region of interest" description="Disordered" evidence="1">
    <location>
        <begin position="99"/>
        <end position="148"/>
    </location>
</feature>
<dbReference type="AlphaFoldDB" id="A0A5M8PBS4"/>
<evidence type="ECO:0000256" key="1">
    <source>
        <dbReference type="SAM" id="MobiDB-lite"/>
    </source>
</evidence>
<sequence>MTTSSLPDLRRALRTMLEKEDNLINEYARLHEGLHSCERLLRTSRAPVNAPPIVMSTLAEFFYDMNREELAELRPQIRQVAEQRRELLRRIIEMEKEEKFGGGAKGGVETEAEVDDENKGVEDEAQEDNEHEGQQTDEDQILHQKVGK</sequence>
<name>A0A5M8PBS4_9LECA</name>
<feature type="compositionally biased region" description="Acidic residues" evidence="1">
    <location>
        <begin position="123"/>
        <end position="139"/>
    </location>
</feature>
<reference evidence="2 3" key="1">
    <citation type="submission" date="2019-09" db="EMBL/GenBank/DDBJ databases">
        <title>The hologenome of the rock-dwelling lichen Lasallia pustulata.</title>
        <authorList>
            <person name="Greshake Tzovaras B."/>
            <person name="Segers F."/>
            <person name="Bicker A."/>
            <person name="Dal Grande F."/>
            <person name="Otte J."/>
            <person name="Hankeln T."/>
            <person name="Schmitt I."/>
            <person name="Ebersberger I."/>
        </authorList>
    </citation>
    <scope>NUCLEOTIDE SEQUENCE [LARGE SCALE GENOMIC DNA]</scope>
    <source>
        <strain evidence="2">A1-1</strain>
    </source>
</reference>
<organism evidence="2 3">
    <name type="scientific">Lasallia pustulata</name>
    <dbReference type="NCBI Taxonomy" id="136370"/>
    <lineage>
        <taxon>Eukaryota</taxon>
        <taxon>Fungi</taxon>
        <taxon>Dikarya</taxon>
        <taxon>Ascomycota</taxon>
        <taxon>Pezizomycotina</taxon>
        <taxon>Lecanoromycetes</taxon>
        <taxon>OSLEUM clade</taxon>
        <taxon>Umbilicariomycetidae</taxon>
        <taxon>Umbilicariales</taxon>
        <taxon>Umbilicariaceae</taxon>
        <taxon>Lasallia</taxon>
    </lineage>
</organism>
<dbReference type="Proteomes" id="UP000324767">
    <property type="component" value="Unassembled WGS sequence"/>
</dbReference>
<accession>A0A5M8PBS4</accession>
<evidence type="ECO:0000313" key="2">
    <source>
        <dbReference type="EMBL" id="KAA6406685.1"/>
    </source>
</evidence>
<gene>
    <name evidence="2" type="ORF">FRX48_09408</name>
</gene>
<proteinExistence type="predicted"/>
<dbReference type="EMBL" id="VXIT01000023">
    <property type="protein sequence ID" value="KAA6406685.1"/>
    <property type="molecule type" value="Genomic_DNA"/>
</dbReference>
<protein>
    <submittedName>
        <fullName evidence="2">Uncharacterized protein</fullName>
    </submittedName>
</protein>